<dbReference type="AlphaFoldDB" id="A0A0S4SM17"/>
<protein>
    <recommendedName>
        <fullName evidence="1">ATP-dependent Clp protease adapter protein ClpS</fullName>
    </recommendedName>
</protein>
<dbReference type="PANTHER" id="PTHR33473:SF19">
    <property type="entry name" value="ATP-DEPENDENT CLP PROTEASE ADAPTER PROTEIN CLPS"/>
    <property type="match status" value="1"/>
</dbReference>
<dbReference type="GO" id="GO:0006508">
    <property type="term" value="P:proteolysis"/>
    <property type="evidence" value="ECO:0007669"/>
    <property type="project" value="UniProtKB-UniRule"/>
</dbReference>
<dbReference type="Pfam" id="PF02617">
    <property type="entry name" value="ClpS"/>
    <property type="match status" value="1"/>
</dbReference>
<dbReference type="FunFam" id="3.30.1390.10:FF:000002">
    <property type="entry name" value="ATP-dependent Clp protease adapter protein ClpS"/>
    <property type="match status" value="1"/>
</dbReference>
<keyword evidence="4" id="KW-1185">Reference proteome</keyword>
<sequence length="99" mass="11219">MQTKKASLLKLKTKDFKPNLYKVILLNDNVTTMDFVVFILVEIFSKSSNEAINLMLKIHEIGSAVCGVYTKEIAKTKQLQVLNLAKTNSFPLKCILKEE</sequence>
<evidence type="ECO:0000313" key="4">
    <source>
        <dbReference type="Proteomes" id="UP000052237"/>
    </source>
</evidence>
<comment type="caution">
    <text evidence="3">The sequence shown here is derived from an EMBL/GenBank/DDBJ whole genome shotgun (WGS) entry which is preliminary data.</text>
</comment>
<dbReference type="HAMAP" id="MF_00302">
    <property type="entry name" value="ClpS"/>
    <property type="match status" value="1"/>
</dbReference>
<dbReference type="InterPro" id="IPR003769">
    <property type="entry name" value="ClpS_core"/>
</dbReference>
<organism evidence="3 4">
    <name type="scientific">Campylobacter hyointestinalis subsp. hyointestinalis</name>
    <dbReference type="NCBI Taxonomy" id="91352"/>
    <lineage>
        <taxon>Bacteria</taxon>
        <taxon>Pseudomonadati</taxon>
        <taxon>Campylobacterota</taxon>
        <taxon>Epsilonproteobacteria</taxon>
        <taxon>Campylobacterales</taxon>
        <taxon>Campylobacteraceae</taxon>
        <taxon>Campylobacter</taxon>
    </lineage>
</organism>
<evidence type="ECO:0000259" key="2">
    <source>
        <dbReference type="Pfam" id="PF02617"/>
    </source>
</evidence>
<dbReference type="EMBL" id="FAVB01000004">
    <property type="protein sequence ID" value="CUU87032.1"/>
    <property type="molecule type" value="Genomic_DNA"/>
</dbReference>
<dbReference type="Proteomes" id="UP000052237">
    <property type="component" value="Unassembled WGS sequence"/>
</dbReference>
<reference evidence="3 4" key="1">
    <citation type="submission" date="2015-11" db="EMBL/GenBank/DDBJ databases">
        <authorList>
            <consortium name="Pathogen Informatics"/>
        </authorList>
    </citation>
    <scope>NUCLEOTIDE SEQUENCE [LARGE SCALE GENOMIC DNA]</scope>
    <source>
        <strain evidence="3 4">006A-0059</strain>
    </source>
</reference>
<evidence type="ECO:0000256" key="1">
    <source>
        <dbReference type="HAMAP-Rule" id="MF_00302"/>
    </source>
</evidence>
<dbReference type="GO" id="GO:0030163">
    <property type="term" value="P:protein catabolic process"/>
    <property type="evidence" value="ECO:0007669"/>
    <property type="project" value="InterPro"/>
</dbReference>
<gene>
    <name evidence="1 3" type="primary">clpS</name>
    <name evidence="3" type="ORF">ERS686654_01736</name>
</gene>
<dbReference type="GO" id="GO:0008233">
    <property type="term" value="F:peptidase activity"/>
    <property type="evidence" value="ECO:0007669"/>
    <property type="project" value="UniProtKB-KW"/>
</dbReference>
<comment type="similarity">
    <text evidence="1">Belongs to the ClpS family.</text>
</comment>
<dbReference type="RefSeq" id="WP_059435334.1">
    <property type="nucleotide sequence ID" value="NZ_FAVB01000004.1"/>
</dbReference>
<accession>A0A0S4SM17</accession>
<comment type="function">
    <text evidence="1">Involved in the modulation of the specificity of the ClpAP-mediated ATP-dependent protein degradation.</text>
</comment>
<dbReference type="InterPro" id="IPR014719">
    <property type="entry name" value="Ribosomal_bL12_C/ClpS-like"/>
</dbReference>
<dbReference type="InterPro" id="IPR022935">
    <property type="entry name" value="ClpS"/>
</dbReference>
<feature type="domain" description="Adaptor protein ClpS core" evidence="2">
    <location>
        <begin position="17"/>
        <end position="94"/>
    </location>
</feature>
<dbReference type="Gene3D" id="3.30.1390.10">
    <property type="match status" value="1"/>
</dbReference>
<keyword evidence="3" id="KW-0645">Protease</keyword>
<name>A0A0S4SM17_CAMHY</name>
<keyword evidence="3" id="KW-0378">Hydrolase</keyword>
<dbReference type="SUPFAM" id="SSF54736">
    <property type="entry name" value="ClpS-like"/>
    <property type="match status" value="1"/>
</dbReference>
<dbReference type="PANTHER" id="PTHR33473">
    <property type="entry name" value="ATP-DEPENDENT CLP PROTEASE ADAPTER PROTEIN CLPS1, CHLOROPLASTIC"/>
    <property type="match status" value="1"/>
</dbReference>
<evidence type="ECO:0000313" key="3">
    <source>
        <dbReference type="EMBL" id="CUU87032.1"/>
    </source>
</evidence>
<comment type="subunit">
    <text evidence="1">Binds to the N-terminal domain of the chaperone ClpA.</text>
</comment>
<proteinExistence type="inferred from homology"/>